<dbReference type="OrthoDB" id="9156070at2"/>
<organism evidence="1 2">
    <name type="scientific">Terasakiispira papahanaumokuakeensis</name>
    <dbReference type="NCBI Taxonomy" id="197479"/>
    <lineage>
        <taxon>Bacteria</taxon>
        <taxon>Pseudomonadati</taxon>
        <taxon>Pseudomonadota</taxon>
        <taxon>Gammaproteobacteria</taxon>
        <taxon>Oceanospirillales</taxon>
        <taxon>Terasakiispira</taxon>
    </lineage>
</organism>
<dbReference type="AlphaFoldDB" id="A0A1E2VEZ5"/>
<dbReference type="Proteomes" id="UP000094291">
    <property type="component" value="Unassembled WGS sequence"/>
</dbReference>
<accession>A0A1E2VEZ5</accession>
<proteinExistence type="predicted"/>
<name>A0A1E2VEZ5_9GAMM</name>
<sequence>MESVLKKFKPFKTTGHLSIGKDSKSIKTEEHEFSYSKKLSKGAAYIFFDQESKDRNTLVIIEEGSQLCNIMENAYGMEYFLSNKELDYLIAVNWYAIEGAGLAKNWFSELAKE</sequence>
<evidence type="ECO:0000313" key="2">
    <source>
        <dbReference type="Proteomes" id="UP000094291"/>
    </source>
</evidence>
<dbReference type="EMBL" id="MDTQ01000001">
    <property type="protein sequence ID" value="ODC05551.1"/>
    <property type="molecule type" value="Genomic_DNA"/>
</dbReference>
<keyword evidence="2" id="KW-1185">Reference proteome</keyword>
<reference evidence="1 2" key="1">
    <citation type="submission" date="2016-08" db="EMBL/GenBank/DDBJ databases">
        <authorList>
            <person name="Seilhamer J.J."/>
        </authorList>
    </citation>
    <scope>NUCLEOTIDE SEQUENCE [LARGE SCALE GENOMIC DNA]</scope>
    <source>
        <strain evidence="1 2">PH27A</strain>
    </source>
</reference>
<protein>
    <submittedName>
        <fullName evidence="1">Uncharacterized protein</fullName>
    </submittedName>
</protein>
<gene>
    <name evidence="1" type="ORF">BFW38_16960</name>
</gene>
<comment type="caution">
    <text evidence="1">The sequence shown here is derived from an EMBL/GenBank/DDBJ whole genome shotgun (WGS) entry which is preliminary data.</text>
</comment>
<evidence type="ECO:0000313" key="1">
    <source>
        <dbReference type="EMBL" id="ODC05551.1"/>
    </source>
</evidence>